<evidence type="ECO:0000256" key="3">
    <source>
        <dbReference type="ARBA" id="ARBA00022723"/>
    </source>
</evidence>
<feature type="binding site" evidence="5">
    <location>
        <position position="147"/>
    </location>
    <ligand>
        <name>a divalent metal cation</name>
        <dbReference type="ChEBI" id="CHEBI:60240"/>
        <label>2</label>
    </ligand>
</feature>
<dbReference type="GO" id="GO:0005829">
    <property type="term" value="C:cytosol"/>
    <property type="evidence" value="ECO:0007669"/>
    <property type="project" value="TreeGrafter"/>
</dbReference>
<protein>
    <recommendedName>
        <fullName evidence="8">TatD related DNase</fullName>
    </recommendedName>
</protein>
<evidence type="ECO:0000256" key="2">
    <source>
        <dbReference type="ARBA" id="ARBA00022722"/>
    </source>
</evidence>
<feature type="binding site" evidence="5">
    <location>
        <position position="110"/>
    </location>
    <ligand>
        <name>a divalent metal cation</name>
        <dbReference type="ChEBI" id="CHEBI:60240"/>
        <label>1</label>
    </ligand>
</feature>
<dbReference type="GO" id="GO:0046872">
    <property type="term" value="F:metal ion binding"/>
    <property type="evidence" value="ECO:0007669"/>
    <property type="project" value="UniProtKB-KW"/>
</dbReference>
<keyword evidence="2" id="KW-0540">Nuclease</keyword>
<dbReference type="SUPFAM" id="SSF51556">
    <property type="entry name" value="Metallo-dependent hydrolases"/>
    <property type="match status" value="1"/>
</dbReference>
<feature type="binding site" evidence="5">
    <location>
        <position position="172"/>
    </location>
    <ligand>
        <name>a divalent metal cation</name>
        <dbReference type="ChEBI" id="CHEBI:60240"/>
        <label>2</label>
    </ligand>
</feature>
<keyword evidence="7" id="KW-1185">Reference proteome</keyword>
<feature type="binding site" evidence="5">
    <location>
        <position position="27"/>
    </location>
    <ligand>
        <name>a divalent metal cation</name>
        <dbReference type="ChEBI" id="CHEBI:60240"/>
        <label>1</label>
    </ligand>
</feature>
<evidence type="ECO:0000313" key="6">
    <source>
        <dbReference type="EMBL" id="KAJ8906697.1"/>
    </source>
</evidence>
<dbReference type="Proteomes" id="UP001157974">
    <property type="component" value="Unassembled WGS sequence"/>
</dbReference>
<dbReference type="PANTHER" id="PTHR10060">
    <property type="entry name" value="TATD FAMILY DEOXYRIBONUCLEASE"/>
    <property type="match status" value="1"/>
</dbReference>
<dbReference type="EMBL" id="JAMWBK010000003">
    <property type="protein sequence ID" value="KAJ8906697.1"/>
    <property type="molecule type" value="Genomic_DNA"/>
</dbReference>
<dbReference type="PIRSF" id="PIRSF005902">
    <property type="entry name" value="DNase_TatD"/>
    <property type="match status" value="1"/>
</dbReference>
<sequence length="314" mass="34640">MSRAFIDIGANLTDGMFRGVYNGTERHLDDMESVLSRAMEAGVMKIMVTAGTLDQSREALDFVKDNSMLVSTVGVHPTRANEFKGDVNAHLDLLSGVIREGGDKVVAIGECGLDYDRTHFCSIEQQKIGYEAQFILAERFKLPLFLHNRNAAGDFVKMTSENRGRFTSGVVHSFTGSMEEMNELLDLGLFIGINGCSLKTEENIKVASAVPLDRIMLETDSPYCEIRPSHAGFSHVQSKWPAKDKKKFELGACVKGRCEPCHIRCVTEVVAAARGISEDQLCEAAFNNTMKVYFPTESLEMGDCPYHTYISGGV</sequence>
<keyword evidence="4" id="KW-0378">Hydrolase</keyword>
<evidence type="ECO:0000256" key="1">
    <source>
        <dbReference type="ARBA" id="ARBA00009275"/>
    </source>
</evidence>
<evidence type="ECO:0000256" key="4">
    <source>
        <dbReference type="ARBA" id="ARBA00022801"/>
    </source>
</evidence>
<comment type="caution">
    <text evidence="6">The sequence shown here is derived from an EMBL/GenBank/DDBJ whole genome shotgun (WGS) entry which is preliminary data.</text>
</comment>
<accession>A0AAV8V031</accession>
<feature type="binding site" evidence="5">
    <location>
        <position position="220"/>
    </location>
    <ligand>
        <name>a divalent metal cation</name>
        <dbReference type="ChEBI" id="CHEBI:60240"/>
        <label>1</label>
    </ligand>
</feature>
<evidence type="ECO:0000256" key="5">
    <source>
        <dbReference type="PIRSR" id="PIRSR005902-1"/>
    </source>
</evidence>
<dbReference type="GO" id="GO:0008296">
    <property type="term" value="F:3'-5'-DNA exonuclease activity"/>
    <property type="evidence" value="ECO:0007669"/>
    <property type="project" value="TreeGrafter"/>
</dbReference>
<dbReference type="AlphaFoldDB" id="A0AAV8V031"/>
<name>A0AAV8V031_9RHOD</name>
<dbReference type="Pfam" id="PF01026">
    <property type="entry name" value="TatD_DNase"/>
    <property type="match status" value="1"/>
</dbReference>
<dbReference type="Gene3D" id="3.20.20.140">
    <property type="entry name" value="Metal-dependent hydrolases"/>
    <property type="match status" value="1"/>
</dbReference>
<proteinExistence type="inferred from homology"/>
<reference evidence="6 7" key="1">
    <citation type="journal article" date="2023" name="Nat. Commun.">
        <title>Origin of minicircular mitochondrial genomes in red algae.</title>
        <authorList>
            <person name="Lee Y."/>
            <person name="Cho C.H."/>
            <person name="Lee Y.M."/>
            <person name="Park S.I."/>
            <person name="Yang J.H."/>
            <person name="West J.A."/>
            <person name="Bhattacharya D."/>
            <person name="Yoon H.S."/>
        </authorList>
    </citation>
    <scope>NUCLEOTIDE SEQUENCE [LARGE SCALE GENOMIC DNA]</scope>
    <source>
        <strain evidence="6 7">CCMP1338</strain>
        <tissue evidence="6">Whole cell</tissue>
    </source>
</reference>
<dbReference type="InterPro" id="IPR018228">
    <property type="entry name" value="DNase_TatD-rel_CS"/>
</dbReference>
<comment type="similarity">
    <text evidence="1">Belongs to the metallo-dependent hydrolases superfamily. TatD-type hydrolase family.</text>
</comment>
<dbReference type="InterPro" id="IPR050891">
    <property type="entry name" value="TatD-type_Hydrolase"/>
</dbReference>
<organism evidence="6 7">
    <name type="scientific">Rhodosorus marinus</name>
    <dbReference type="NCBI Taxonomy" id="101924"/>
    <lineage>
        <taxon>Eukaryota</taxon>
        <taxon>Rhodophyta</taxon>
        <taxon>Stylonematophyceae</taxon>
        <taxon>Stylonematales</taxon>
        <taxon>Stylonemataceae</taxon>
        <taxon>Rhodosorus</taxon>
    </lineage>
</organism>
<evidence type="ECO:0008006" key="8">
    <source>
        <dbReference type="Google" id="ProtNLM"/>
    </source>
</evidence>
<dbReference type="InterPro" id="IPR032466">
    <property type="entry name" value="Metal_Hydrolase"/>
</dbReference>
<dbReference type="PANTHER" id="PTHR10060:SF15">
    <property type="entry name" value="DEOXYRIBONUCLEASE TATDN1"/>
    <property type="match status" value="1"/>
</dbReference>
<gene>
    <name evidence="6" type="ORF">NDN08_003186</name>
</gene>
<dbReference type="CDD" id="cd01310">
    <property type="entry name" value="TatD_DNAse"/>
    <property type="match status" value="1"/>
</dbReference>
<keyword evidence="3 5" id="KW-0479">Metal-binding</keyword>
<evidence type="ECO:0000313" key="7">
    <source>
        <dbReference type="Proteomes" id="UP001157974"/>
    </source>
</evidence>
<dbReference type="PROSITE" id="PS01091">
    <property type="entry name" value="TATD_3"/>
    <property type="match status" value="1"/>
</dbReference>
<dbReference type="InterPro" id="IPR001130">
    <property type="entry name" value="TatD-like"/>
</dbReference>